<evidence type="ECO:0000313" key="2">
    <source>
        <dbReference type="EMBL" id="SJL03591.1"/>
    </source>
</evidence>
<feature type="compositionally biased region" description="Polar residues" evidence="1">
    <location>
        <begin position="55"/>
        <end position="70"/>
    </location>
</feature>
<dbReference type="EMBL" id="FUEG01000004">
    <property type="protein sequence ID" value="SJL03591.1"/>
    <property type="molecule type" value="Genomic_DNA"/>
</dbReference>
<evidence type="ECO:0000256" key="1">
    <source>
        <dbReference type="SAM" id="MobiDB-lite"/>
    </source>
</evidence>
<organism evidence="2 3">
    <name type="scientific">Armillaria ostoyae</name>
    <name type="common">Armillaria root rot fungus</name>
    <dbReference type="NCBI Taxonomy" id="47428"/>
    <lineage>
        <taxon>Eukaryota</taxon>
        <taxon>Fungi</taxon>
        <taxon>Dikarya</taxon>
        <taxon>Basidiomycota</taxon>
        <taxon>Agaricomycotina</taxon>
        <taxon>Agaricomycetes</taxon>
        <taxon>Agaricomycetidae</taxon>
        <taxon>Agaricales</taxon>
        <taxon>Marasmiineae</taxon>
        <taxon>Physalacriaceae</taxon>
        <taxon>Armillaria</taxon>
    </lineage>
</organism>
<evidence type="ECO:0000313" key="3">
    <source>
        <dbReference type="Proteomes" id="UP000219338"/>
    </source>
</evidence>
<proteinExistence type="predicted"/>
<gene>
    <name evidence="2" type="ORF">ARMOST_06948</name>
</gene>
<sequence length="173" mass="18657">MPEQETMESKVEEGNNDNDKDLDLQPRDDGHDAGDTAAATRRPSRWESGGGDPASQGTSWALKSKQSSPPLSGPVQETLKGSSQLPARAQAKADEPAGRRTESPINDLKAKDPSSPQLLGQELYPLSDPLRPEEEGRISKSVNLAQIQPTVPIGKGTLVLDWWVPPPDKTETT</sequence>
<name>A0A284R4E0_ARMOS</name>
<protein>
    <submittedName>
        <fullName evidence="2">Uncharacterized protein</fullName>
    </submittedName>
</protein>
<reference evidence="3" key="1">
    <citation type="journal article" date="2017" name="Nat. Ecol. Evol.">
        <title>Genome expansion and lineage-specific genetic innovations in the forest pathogenic fungi Armillaria.</title>
        <authorList>
            <person name="Sipos G."/>
            <person name="Prasanna A.N."/>
            <person name="Walter M.C."/>
            <person name="O'Connor E."/>
            <person name="Balint B."/>
            <person name="Krizsan K."/>
            <person name="Kiss B."/>
            <person name="Hess J."/>
            <person name="Varga T."/>
            <person name="Slot J."/>
            <person name="Riley R."/>
            <person name="Boka B."/>
            <person name="Rigling D."/>
            <person name="Barry K."/>
            <person name="Lee J."/>
            <person name="Mihaltcheva S."/>
            <person name="LaButti K."/>
            <person name="Lipzen A."/>
            <person name="Waldron R."/>
            <person name="Moloney N.M."/>
            <person name="Sperisen C."/>
            <person name="Kredics L."/>
            <person name="Vagvoelgyi C."/>
            <person name="Patrignani A."/>
            <person name="Fitzpatrick D."/>
            <person name="Nagy I."/>
            <person name="Doyle S."/>
            <person name="Anderson J.B."/>
            <person name="Grigoriev I.V."/>
            <person name="Gueldener U."/>
            <person name="Muensterkoetter M."/>
            <person name="Nagy L.G."/>
        </authorList>
    </citation>
    <scope>NUCLEOTIDE SEQUENCE [LARGE SCALE GENOMIC DNA]</scope>
    <source>
        <strain evidence="3">C18/9</strain>
    </source>
</reference>
<feature type="compositionally biased region" description="Basic and acidic residues" evidence="1">
    <location>
        <begin position="91"/>
        <end position="112"/>
    </location>
</feature>
<dbReference type="AlphaFoldDB" id="A0A284R4E0"/>
<feature type="region of interest" description="Disordered" evidence="1">
    <location>
        <begin position="1"/>
        <end position="122"/>
    </location>
</feature>
<keyword evidence="3" id="KW-1185">Reference proteome</keyword>
<dbReference type="Proteomes" id="UP000219338">
    <property type="component" value="Unassembled WGS sequence"/>
</dbReference>
<feature type="compositionally biased region" description="Basic and acidic residues" evidence="1">
    <location>
        <begin position="7"/>
        <end position="34"/>
    </location>
</feature>
<accession>A0A284R4E0</accession>